<dbReference type="EMBL" id="BAAAHP010000187">
    <property type="protein sequence ID" value="GAA0897693.1"/>
    <property type="molecule type" value="Genomic_DNA"/>
</dbReference>
<accession>A0ABN1N8N1</accession>
<evidence type="ECO:0000313" key="1">
    <source>
        <dbReference type="EMBL" id="GAA0897693.1"/>
    </source>
</evidence>
<dbReference type="RefSeq" id="WP_343944902.1">
    <property type="nucleotide sequence ID" value="NZ_BAAAHP010000187.1"/>
</dbReference>
<gene>
    <name evidence="1" type="ORF">GCM10009559_58720</name>
</gene>
<protein>
    <submittedName>
        <fullName evidence="1">Uncharacterized protein</fullName>
    </submittedName>
</protein>
<dbReference type="Proteomes" id="UP001499967">
    <property type="component" value="Unassembled WGS sequence"/>
</dbReference>
<sequence>MANAFFPKGRQAFATAQVNWPADTIIVDLVDMNDVPTFSLSTFQFRSEIPAGARIATGTLTGLDALDGVLSADDVTLPTVTGDQAEALIVSKNTGSDATSPLLVFVDQATGLPVTPNGGDISIDWDDAGIGTL</sequence>
<organism evidence="1 2">
    <name type="scientific">Pseudonocardia zijingensis</name>
    <dbReference type="NCBI Taxonomy" id="153376"/>
    <lineage>
        <taxon>Bacteria</taxon>
        <taxon>Bacillati</taxon>
        <taxon>Actinomycetota</taxon>
        <taxon>Actinomycetes</taxon>
        <taxon>Pseudonocardiales</taxon>
        <taxon>Pseudonocardiaceae</taxon>
        <taxon>Pseudonocardia</taxon>
    </lineage>
</organism>
<keyword evidence="2" id="KW-1185">Reference proteome</keyword>
<evidence type="ECO:0000313" key="2">
    <source>
        <dbReference type="Proteomes" id="UP001499967"/>
    </source>
</evidence>
<comment type="caution">
    <text evidence="1">The sequence shown here is derived from an EMBL/GenBank/DDBJ whole genome shotgun (WGS) entry which is preliminary data.</text>
</comment>
<name>A0ABN1N8N1_9PSEU</name>
<reference evidence="1 2" key="1">
    <citation type="journal article" date="2019" name="Int. J. Syst. Evol. Microbiol.">
        <title>The Global Catalogue of Microorganisms (GCM) 10K type strain sequencing project: providing services to taxonomists for standard genome sequencing and annotation.</title>
        <authorList>
            <consortium name="The Broad Institute Genomics Platform"/>
            <consortium name="The Broad Institute Genome Sequencing Center for Infectious Disease"/>
            <person name="Wu L."/>
            <person name="Ma J."/>
        </authorList>
    </citation>
    <scope>NUCLEOTIDE SEQUENCE [LARGE SCALE GENOMIC DNA]</scope>
    <source>
        <strain evidence="1 2">JCM 11117</strain>
    </source>
</reference>
<proteinExistence type="predicted"/>